<comment type="subcellular location">
    <subcellularLocation>
        <location evidence="1">Membrane</location>
        <topology evidence="1">Multi-pass membrane protein</topology>
    </subcellularLocation>
</comment>
<evidence type="ECO:0000313" key="9">
    <source>
        <dbReference type="Proteomes" id="UP000033980"/>
    </source>
</evidence>
<feature type="transmembrane region" description="Helical" evidence="7">
    <location>
        <begin position="6"/>
        <end position="27"/>
    </location>
</feature>
<protein>
    <submittedName>
        <fullName evidence="8">Phospho-N-acetylmuramoyl-pentapeptide-transferase</fullName>
    </submittedName>
</protein>
<evidence type="ECO:0000256" key="3">
    <source>
        <dbReference type="ARBA" id="ARBA00022692"/>
    </source>
</evidence>
<keyword evidence="3 7" id="KW-0812">Transmembrane</keyword>
<sequence>MDILLGILIISFIIHAFSIVPFVNFLYGLKFFKNRSAVSKEKTDEASVHIRSKARTPEGGGLLILVITSLIFAIILPIMKRLGFEITHVYPINDEINIIFFTFISFGLLGLYDDIVKVFELDRQEGYTGLKTGYKFLIQAILGFIIGAMMYVNLGIDIIHIPFFGVVHFGIWFIPVAAFLVVTFANAINITDGMDGLASGLLMISLFGFLILSTSVLDTPLSIFIALWLGGLMAFLYFNVFPARIILGDVGALAFGATFATVGILTGKVVALMIIGLPFLVDGFSSFLQILWVKIFHRRILPIAPLHYLLLKIGWSEPKIVQRAWLVGIMLVVFGIWLAII</sequence>
<evidence type="ECO:0000256" key="1">
    <source>
        <dbReference type="ARBA" id="ARBA00004141"/>
    </source>
</evidence>
<evidence type="ECO:0000313" key="8">
    <source>
        <dbReference type="EMBL" id="KKS94635.1"/>
    </source>
</evidence>
<comment type="cofactor">
    <cofactor evidence="6">
        <name>Mg(2+)</name>
        <dbReference type="ChEBI" id="CHEBI:18420"/>
    </cofactor>
</comment>
<dbReference type="AlphaFoldDB" id="A0A0G1D9S3"/>
<dbReference type="InterPro" id="IPR000715">
    <property type="entry name" value="Glycosyl_transferase_4"/>
</dbReference>
<dbReference type="GO" id="GO:0071555">
    <property type="term" value="P:cell wall organization"/>
    <property type="evidence" value="ECO:0007669"/>
    <property type="project" value="TreeGrafter"/>
</dbReference>
<accession>A0A0G1D9S3</accession>
<dbReference type="Pfam" id="PF00953">
    <property type="entry name" value="Glycos_transf_4"/>
    <property type="match status" value="1"/>
</dbReference>
<feature type="transmembrane region" description="Helical" evidence="7">
    <location>
        <begin position="60"/>
        <end position="78"/>
    </location>
</feature>
<organism evidence="8 9">
    <name type="scientific">Candidatus Collierbacteria bacterium GW2011_GWC2_43_12</name>
    <dbReference type="NCBI Taxonomy" id="1618390"/>
    <lineage>
        <taxon>Bacteria</taxon>
        <taxon>Candidatus Collieribacteriota</taxon>
    </lineage>
</organism>
<evidence type="ECO:0000256" key="6">
    <source>
        <dbReference type="PIRSR" id="PIRSR600715-1"/>
    </source>
</evidence>
<keyword evidence="5 7" id="KW-0472">Membrane</keyword>
<dbReference type="PANTHER" id="PTHR22926">
    <property type="entry name" value="PHOSPHO-N-ACETYLMURAMOYL-PENTAPEPTIDE-TRANSFERASE"/>
    <property type="match status" value="1"/>
</dbReference>
<feature type="transmembrane region" description="Helical" evidence="7">
    <location>
        <begin position="245"/>
        <end position="265"/>
    </location>
</feature>
<reference evidence="8 9" key="1">
    <citation type="journal article" date="2015" name="Nature">
        <title>rRNA introns, odd ribosomes, and small enigmatic genomes across a large radiation of phyla.</title>
        <authorList>
            <person name="Brown C.T."/>
            <person name="Hug L.A."/>
            <person name="Thomas B.C."/>
            <person name="Sharon I."/>
            <person name="Castelle C.J."/>
            <person name="Singh A."/>
            <person name="Wilkins M.J."/>
            <person name="Williams K.H."/>
            <person name="Banfield J.F."/>
        </authorList>
    </citation>
    <scope>NUCLEOTIDE SEQUENCE [LARGE SCALE GENOMIC DNA]</scope>
</reference>
<feature type="transmembrane region" description="Helical" evidence="7">
    <location>
        <begin position="162"/>
        <end position="185"/>
    </location>
</feature>
<name>A0A0G1D9S3_9BACT</name>
<feature type="binding site" evidence="6">
    <location>
        <position position="249"/>
    </location>
    <ligand>
        <name>Mg(2+)</name>
        <dbReference type="ChEBI" id="CHEBI:18420"/>
    </ligand>
</feature>
<dbReference type="Proteomes" id="UP000033980">
    <property type="component" value="Unassembled WGS sequence"/>
</dbReference>
<feature type="transmembrane region" description="Helical" evidence="7">
    <location>
        <begin position="197"/>
        <end position="215"/>
    </location>
</feature>
<keyword evidence="4 7" id="KW-1133">Transmembrane helix</keyword>
<feature type="transmembrane region" description="Helical" evidence="7">
    <location>
        <begin position="221"/>
        <end position="238"/>
    </location>
</feature>
<dbReference type="EMBL" id="LCFK01000006">
    <property type="protein sequence ID" value="KKS94635.1"/>
    <property type="molecule type" value="Genomic_DNA"/>
</dbReference>
<feature type="transmembrane region" description="Helical" evidence="7">
    <location>
        <begin position="320"/>
        <end position="340"/>
    </location>
</feature>
<dbReference type="GO" id="GO:0044038">
    <property type="term" value="P:cell wall macromolecule biosynthetic process"/>
    <property type="evidence" value="ECO:0007669"/>
    <property type="project" value="TreeGrafter"/>
</dbReference>
<evidence type="ECO:0000256" key="7">
    <source>
        <dbReference type="SAM" id="Phobius"/>
    </source>
</evidence>
<dbReference type="GO" id="GO:0005886">
    <property type="term" value="C:plasma membrane"/>
    <property type="evidence" value="ECO:0007669"/>
    <property type="project" value="TreeGrafter"/>
</dbReference>
<evidence type="ECO:0000256" key="5">
    <source>
        <dbReference type="ARBA" id="ARBA00023136"/>
    </source>
</evidence>
<feature type="binding site" evidence="6">
    <location>
        <position position="189"/>
    </location>
    <ligand>
        <name>Mg(2+)</name>
        <dbReference type="ChEBI" id="CHEBI:18420"/>
    </ligand>
</feature>
<feature type="transmembrane region" description="Helical" evidence="7">
    <location>
        <begin position="136"/>
        <end position="156"/>
    </location>
</feature>
<dbReference type="InterPro" id="IPR018480">
    <property type="entry name" value="PNAcMuramoyl-5peptid_Trfase_CS"/>
</dbReference>
<proteinExistence type="predicted"/>
<gene>
    <name evidence="8" type="ORF">UV68_C0006G0021</name>
</gene>
<keyword evidence="6" id="KW-0479">Metal-binding</keyword>
<evidence type="ECO:0000256" key="4">
    <source>
        <dbReference type="ARBA" id="ARBA00022989"/>
    </source>
</evidence>
<keyword evidence="6" id="KW-0460">Magnesium</keyword>
<keyword evidence="2 8" id="KW-0808">Transferase</keyword>
<evidence type="ECO:0000256" key="2">
    <source>
        <dbReference type="ARBA" id="ARBA00022679"/>
    </source>
</evidence>
<comment type="caution">
    <text evidence="8">The sequence shown here is derived from an EMBL/GenBank/DDBJ whole genome shotgun (WGS) entry which is preliminary data.</text>
</comment>
<feature type="transmembrane region" description="Helical" evidence="7">
    <location>
        <begin position="98"/>
        <end position="115"/>
    </location>
</feature>
<dbReference type="GO" id="GO:0046872">
    <property type="term" value="F:metal ion binding"/>
    <property type="evidence" value="ECO:0007669"/>
    <property type="project" value="UniProtKB-KW"/>
</dbReference>
<dbReference type="PROSITE" id="PS01348">
    <property type="entry name" value="MRAY_2"/>
    <property type="match status" value="1"/>
</dbReference>
<dbReference type="GO" id="GO:0016780">
    <property type="term" value="F:phosphotransferase activity, for other substituted phosphate groups"/>
    <property type="evidence" value="ECO:0007669"/>
    <property type="project" value="InterPro"/>
</dbReference>
<dbReference type="PANTHER" id="PTHR22926:SF5">
    <property type="entry name" value="PHOSPHO-N-ACETYLMURAMOYL-PENTAPEPTIDE-TRANSFERASE HOMOLOG"/>
    <property type="match status" value="1"/>
</dbReference>